<accession>A0A2I1FZ42</accession>
<dbReference type="VEuPathDB" id="FungiDB:RhiirA1_516762"/>
<reference evidence="1 2" key="1">
    <citation type="submission" date="2015-10" db="EMBL/GenBank/DDBJ databases">
        <title>Genome analyses suggest a sexual origin of heterokaryosis in a supposedly ancient asexual fungus.</title>
        <authorList>
            <person name="Ropars J."/>
            <person name="Sedzielewska K."/>
            <person name="Noel J."/>
            <person name="Charron P."/>
            <person name="Farinelli L."/>
            <person name="Marton T."/>
            <person name="Kruger M."/>
            <person name="Pelin A."/>
            <person name="Brachmann A."/>
            <person name="Corradi N."/>
        </authorList>
    </citation>
    <scope>NUCLEOTIDE SEQUENCE [LARGE SCALE GENOMIC DNA]</scope>
    <source>
        <strain evidence="1 2">A4</strain>
    </source>
</reference>
<dbReference type="Proteomes" id="UP000234323">
    <property type="component" value="Unassembled WGS sequence"/>
</dbReference>
<proteinExistence type="predicted"/>
<organism evidence="1 2">
    <name type="scientific">Rhizophagus irregularis</name>
    <dbReference type="NCBI Taxonomy" id="588596"/>
    <lineage>
        <taxon>Eukaryota</taxon>
        <taxon>Fungi</taxon>
        <taxon>Fungi incertae sedis</taxon>
        <taxon>Mucoromycota</taxon>
        <taxon>Glomeromycotina</taxon>
        <taxon>Glomeromycetes</taxon>
        <taxon>Glomerales</taxon>
        <taxon>Glomeraceae</taxon>
        <taxon>Rhizophagus</taxon>
    </lineage>
</organism>
<gene>
    <name evidence="1" type="ORF">RhiirA4_312882</name>
</gene>
<sequence>LLHIKKSIQETGPPWATWQFPIERLCGMLIPLVHSRQHPYTNLINQITMWTQFAHLQYYAKYNEKIFRIFQKEPRILPLERVFSFSMTEEELHSPFQKCIMTKSEIRKVKQYYMTALDLTMNDIGVSIYICKFDKLVQKNN</sequence>
<dbReference type="AlphaFoldDB" id="A0A2I1FZ42"/>
<feature type="non-terminal residue" evidence="1">
    <location>
        <position position="1"/>
    </location>
</feature>
<comment type="caution">
    <text evidence="1">The sequence shown here is derived from an EMBL/GenBank/DDBJ whole genome shotgun (WGS) entry which is preliminary data.</text>
</comment>
<keyword evidence="2" id="KW-1185">Reference proteome</keyword>
<protein>
    <submittedName>
        <fullName evidence="1">Uncharacterized protein</fullName>
    </submittedName>
</protein>
<dbReference type="EMBL" id="LLXI01000071">
    <property type="protein sequence ID" value="PKY39651.1"/>
    <property type="molecule type" value="Genomic_DNA"/>
</dbReference>
<evidence type="ECO:0000313" key="2">
    <source>
        <dbReference type="Proteomes" id="UP000234323"/>
    </source>
</evidence>
<name>A0A2I1FZ42_9GLOM</name>
<evidence type="ECO:0000313" key="1">
    <source>
        <dbReference type="EMBL" id="PKY39651.1"/>
    </source>
</evidence>